<feature type="region of interest" description="Disordered" evidence="6">
    <location>
        <begin position="151"/>
        <end position="210"/>
    </location>
</feature>
<feature type="region of interest" description="Disordered" evidence="6">
    <location>
        <begin position="359"/>
        <end position="398"/>
    </location>
</feature>
<evidence type="ECO:0000259" key="7">
    <source>
        <dbReference type="PROSITE" id="PS51369"/>
    </source>
</evidence>
<gene>
    <name evidence="8" type="primary">CIN10</name>
</gene>
<dbReference type="PANTHER" id="PTHR31072">
    <property type="entry name" value="TRANSCRIPTION FACTOR TCP4-RELATED"/>
    <property type="match status" value="1"/>
</dbReference>
<proteinExistence type="evidence at transcript level"/>
<dbReference type="GO" id="GO:0003700">
    <property type="term" value="F:DNA-binding transcription factor activity"/>
    <property type="evidence" value="ECO:0007669"/>
    <property type="project" value="InterPro"/>
</dbReference>
<sequence length="398" mass="43098">MEVDEIQRQVRKFQRIGSNGSANSDNRIGNRVNQFAGDDAGNGVARLCGWPSSRIVRVSRASGGKDRHSKVLTSKGLRDRRVRLSVTTAIQFYDLQDRLGYDQPSKAVEWLIKAAATSIAELPSLDASFSGADEKKSTGNNGEFEDLSYQNNQQNQQTQNVSRSSACSSTSETSKGSGLSLSRSENRIRARERAREMAAKKEKEKEKESVVNQVNGISQNSSFTDLLTGGISSAAVSPNSAPATSPDSRIHWTTTTTTPMDYFFGRPQIPQFNIAGAGQHHFSFLQENFAPTTAGGGVGGGGESYNLNFSIASSSPGFNRGTLQSNLSSMLPHHNHLQRFQSSSMVDGSTSTNFPFFAAPTTGSAPPEHFPATGYDSQRLQLYGGGRNSDPQKEKTKH</sequence>
<evidence type="ECO:0000256" key="3">
    <source>
        <dbReference type="ARBA" id="ARBA00023125"/>
    </source>
</evidence>
<feature type="compositionally biased region" description="Low complexity" evidence="6">
    <location>
        <begin position="151"/>
        <end position="182"/>
    </location>
</feature>
<dbReference type="Pfam" id="PF03634">
    <property type="entry name" value="TCP"/>
    <property type="match status" value="1"/>
</dbReference>
<feature type="domain" description="TCP" evidence="7">
    <location>
        <begin position="64"/>
        <end position="122"/>
    </location>
</feature>
<evidence type="ECO:0000256" key="1">
    <source>
        <dbReference type="ARBA" id="ARBA00004123"/>
    </source>
</evidence>
<reference evidence="8" key="1">
    <citation type="journal article" date="2020" name="Plant">
        <title>TCP and MADS-box transcription factor networks regulate heteromorphic flower type identity in Gerbera hybrida.</title>
        <authorList>
            <person name="Zhao Y."/>
            <person name="Broholm S.K."/>
            <person name="Wang F."/>
            <person name="Rijpkema A.S."/>
            <person name="Lan T."/>
            <person name="Albert V."/>
            <person name="Teeri T.H."/>
            <person name="Elomaa P."/>
        </authorList>
    </citation>
    <scope>NUCLEOTIDE SEQUENCE</scope>
    <source>
        <tissue evidence="8">Inflorescence</tissue>
    </source>
</reference>
<keyword evidence="2" id="KW-0805">Transcription regulation</keyword>
<keyword evidence="5" id="KW-0539">Nucleus</keyword>
<dbReference type="EMBL" id="MT294122">
    <property type="protein sequence ID" value="QOH99226.1"/>
    <property type="molecule type" value="mRNA"/>
</dbReference>
<evidence type="ECO:0000256" key="5">
    <source>
        <dbReference type="ARBA" id="ARBA00023242"/>
    </source>
</evidence>
<organism evidence="8">
    <name type="scientific">Gerbera hybrida</name>
    <name type="common">Daisy</name>
    <dbReference type="NCBI Taxonomy" id="18101"/>
    <lineage>
        <taxon>Eukaryota</taxon>
        <taxon>Viridiplantae</taxon>
        <taxon>Streptophyta</taxon>
        <taxon>Embryophyta</taxon>
        <taxon>Tracheophyta</taxon>
        <taxon>Spermatophyta</taxon>
        <taxon>Magnoliopsida</taxon>
        <taxon>eudicotyledons</taxon>
        <taxon>Gunneridae</taxon>
        <taxon>Pentapetalae</taxon>
        <taxon>asterids</taxon>
        <taxon>campanulids</taxon>
        <taxon>Asterales</taxon>
        <taxon>Asteraceae</taxon>
        <taxon>Mutisioideae</taxon>
        <taxon>Mutisieae</taxon>
        <taxon>Gerbera</taxon>
    </lineage>
</organism>
<evidence type="ECO:0000256" key="6">
    <source>
        <dbReference type="SAM" id="MobiDB-lite"/>
    </source>
</evidence>
<protein>
    <submittedName>
        <fullName evidence="8">Cincinnata</fullName>
    </submittedName>
</protein>
<feature type="compositionally biased region" description="Basic and acidic residues" evidence="6">
    <location>
        <begin position="184"/>
        <end position="209"/>
    </location>
</feature>
<accession>A0A7M3UI11</accession>
<keyword evidence="3" id="KW-0238">DNA-binding</keyword>
<dbReference type="AlphaFoldDB" id="A0A7M3UI11"/>
<dbReference type="InterPro" id="IPR017887">
    <property type="entry name" value="TF_TCP_subgr"/>
</dbReference>
<dbReference type="InterPro" id="IPR005333">
    <property type="entry name" value="Transcription_factor_TCP"/>
</dbReference>
<dbReference type="GO" id="GO:0043565">
    <property type="term" value="F:sequence-specific DNA binding"/>
    <property type="evidence" value="ECO:0007669"/>
    <property type="project" value="TreeGrafter"/>
</dbReference>
<comment type="subcellular location">
    <subcellularLocation>
        <location evidence="1">Nucleus</location>
    </subcellularLocation>
</comment>
<dbReference type="PROSITE" id="PS51369">
    <property type="entry name" value="TCP"/>
    <property type="match status" value="1"/>
</dbReference>
<dbReference type="GO" id="GO:0005634">
    <property type="term" value="C:nucleus"/>
    <property type="evidence" value="ECO:0007669"/>
    <property type="project" value="UniProtKB-SubCell"/>
</dbReference>
<keyword evidence="4" id="KW-0804">Transcription</keyword>
<evidence type="ECO:0000256" key="2">
    <source>
        <dbReference type="ARBA" id="ARBA00023015"/>
    </source>
</evidence>
<dbReference type="PANTHER" id="PTHR31072:SF93">
    <property type="entry name" value="TRANSCRIPTION FACTOR TCP24"/>
    <property type="match status" value="1"/>
</dbReference>
<evidence type="ECO:0000313" key="8">
    <source>
        <dbReference type="EMBL" id="QOH99226.1"/>
    </source>
</evidence>
<evidence type="ECO:0000256" key="4">
    <source>
        <dbReference type="ARBA" id="ARBA00023163"/>
    </source>
</evidence>
<name>A0A7M3UI11_GERHY</name>
<dbReference type="GO" id="GO:2000032">
    <property type="term" value="P:regulation of secondary shoot formation"/>
    <property type="evidence" value="ECO:0007669"/>
    <property type="project" value="TreeGrafter"/>
</dbReference>